<dbReference type="AlphaFoldDB" id="A0A370DDD5"/>
<accession>A0A370DDD5</accession>
<evidence type="ECO:0000313" key="2">
    <source>
        <dbReference type="Proteomes" id="UP000254266"/>
    </source>
</evidence>
<keyword evidence="2" id="KW-1185">Reference proteome</keyword>
<dbReference type="Proteomes" id="UP000254266">
    <property type="component" value="Unassembled WGS sequence"/>
</dbReference>
<reference evidence="1 2" key="1">
    <citation type="journal article" date="2018" name="ISME J.">
        <title>Endosymbiont genomes yield clues of tubeworm success.</title>
        <authorList>
            <person name="Li Y."/>
            <person name="Liles M.R."/>
            <person name="Halanych K.M."/>
        </authorList>
    </citation>
    <scope>NUCLEOTIDE SEQUENCE [LARGE SCALE GENOMIC DNA]</scope>
    <source>
        <strain evidence="1">A1464</strain>
    </source>
</reference>
<gene>
    <name evidence="1" type="ORF">DIZ80_08855</name>
</gene>
<name>A0A370DDD5_9GAMM</name>
<sequence length="62" mass="6926">MNNKKTISIGDRVRIISTGQEVTVDQVSEYGFSVIKFNSGGTYRFLNHKLEKPSASNITYNA</sequence>
<evidence type="ECO:0000313" key="1">
    <source>
        <dbReference type="EMBL" id="RDH82394.1"/>
    </source>
</evidence>
<protein>
    <recommendedName>
        <fullName evidence="3">DUF2158 domain-containing protein</fullName>
    </recommendedName>
</protein>
<dbReference type="EMBL" id="QFXC01000011">
    <property type="protein sequence ID" value="RDH82394.1"/>
    <property type="molecule type" value="Genomic_DNA"/>
</dbReference>
<organism evidence="1 2">
    <name type="scientific">endosymbiont of Galathealinum brachiosum</name>
    <dbReference type="NCBI Taxonomy" id="2200906"/>
    <lineage>
        <taxon>Bacteria</taxon>
        <taxon>Pseudomonadati</taxon>
        <taxon>Pseudomonadota</taxon>
        <taxon>Gammaproteobacteria</taxon>
        <taxon>sulfur-oxidizing symbionts</taxon>
    </lineage>
</organism>
<evidence type="ECO:0008006" key="3">
    <source>
        <dbReference type="Google" id="ProtNLM"/>
    </source>
</evidence>
<proteinExistence type="predicted"/>
<comment type="caution">
    <text evidence="1">The sequence shown here is derived from an EMBL/GenBank/DDBJ whole genome shotgun (WGS) entry which is preliminary data.</text>
</comment>